<dbReference type="SUPFAM" id="SSF143120">
    <property type="entry name" value="YefM-like"/>
    <property type="match status" value="1"/>
</dbReference>
<organism evidence="2 3">
    <name type="scientific">Sediminicurvatus halobius</name>
    <dbReference type="NCBI Taxonomy" id="2182432"/>
    <lineage>
        <taxon>Bacteria</taxon>
        <taxon>Pseudomonadati</taxon>
        <taxon>Pseudomonadota</taxon>
        <taxon>Gammaproteobacteria</taxon>
        <taxon>Chromatiales</taxon>
        <taxon>Ectothiorhodospiraceae</taxon>
        <taxon>Sediminicurvatus</taxon>
    </lineage>
</organism>
<name>A0A2U2MXJ2_9GAMM</name>
<dbReference type="Gene3D" id="3.40.1620.10">
    <property type="entry name" value="YefM-like domain"/>
    <property type="match status" value="1"/>
</dbReference>
<comment type="similarity">
    <text evidence="1">Belongs to the phD/YefM antitoxin family.</text>
</comment>
<proteinExistence type="inferred from homology"/>
<protein>
    <submittedName>
        <fullName evidence="2">Type II toxin-antitoxin system prevent-host-death family antitoxin</fullName>
    </submittedName>
</protein>
<gene>
    <name evidence="2" type="ORF">DEM34_15590</name>
</gene>
<evidence type="ECO:0000256" key="1">
    <source>
        <dbReference type="ARBA" id="ARBA00009981"/>
    </source>
</evidence>
<dbReference type="OrthoDB" id="9800503at2"/>
<dbReference type="InterPro" id="IPR036165">
    <property type="entry name" value="YefM-like_sf"/>
</dbReference>
<dbReference type="AlphaFoldDB" id="A0A2U2MXJ2"/>
<comment type="caution">
    <text evidence="2">The sequence shown here is derived from an EMBL/GenBank/DDBJ whole genome shotgun (WGS) entry which is preliminary data.</text>
</comment>
<evidence type="ECO:0000313" key="2">
    <source>
        <dbReference type="EMBL" id="PWG61625.1"/>
    </source>
</evidence>
<dbReference type="Proteomes" id="UP000245474">
    <property type="component" value="Unassembled WGS sequence"/>
</dbReference>
<accession>A0A2U2MXJ2</accession>
<keyword evidence="3" id="KW-1185">Reference proteome</keyword>
<dbReference type="EMBL" id="QFFI01000030">
    <property type="protein sequence ID" value="PWG61625.1"/>
    <property type="molecule type" value="Genomic_DNA"/>
</dbReference>
<evidence type="ECO:0000313" key="3">
    <source>
        <dbReference type="Proteomes" id="UP000245474"/>
    </source>
</evidence>
<reference evidence="2 3" key="1">
    <citation type="submission" date="2018-05" db="EMBL/GenBank/DDBJ databases">
        <title>Spiribacter halobius sp. nov., a moderately halophilic bacterium isolated from marine solar saltern.</title>
        <authorList>
            <person name="Zheng W.-S."/>
            <person name="Lu D.-C."/>
            <person name="Du Z.-J."/>
        </authorList>
    </citation>
    <scope>NUCLEOTIDE SEQUENCE [LARGE SCALE GENOMIC DNA]</scope>
    <source>
        <strain evidence="2 3">E85</strain>
    </source>
</reference>
<sequence>MQINMYEAKTKLSQLAERAWAGEKVIIAKNGKPYLELRPYIAPQGQRKPGRLAGKIQMSADFDETPGEVIEAFEEGA</sequence>